<dbReference type="InterPro" id="IPR038588">
    <property type="entry name" value="XS_domain_sf"/>
</dbReference>
<dbReference type="PaxDb" id="3827-XP_004486239.1"/>
<keyword evidence="1" id="KW-0175">Coiled coil</keyword>
<dbReference type="GO" id="GO:0051607">
    <property type="term" value="P:defense response to virus"/>
    <property type="evidence" value="ECO:0007669"/>
    <property type="project" value="InterPro"/>
</dbReference>
<evidence type="ECO:0000256" key="2">
    <source>
        <dbReference type="SAM" id="MobiDB-lite"/>
    </source>
</evidence>
<dbReference type="Proteomes" id="UP000087171">
    <property type="component" value="Chromosome Ca1"/>
</dbReference>
<evidence type="ECO:0000313" key="4">
    <source>
        <dbReference type="Proteomes" id="UP000087171"/>
    </source>
</evidence>
<feature type="domain" description="XS" evidence="3">
    <location>
        <begin position="263"/>
        <end position="377"/>
    </location>
</feature>
<name>A0A1S2XAE4_CICAR</name>
<protein>
    <submittedName>
        <fullName evidence="5">Protein SUPPRESSOR OF GENE SILENCING 3-like</fullName>
    </submittedName>
</protein>
<dbReference type="PANTHER" id="PTHR46602">
    <property type="entry name" value="PROTEIN SUPPRESSOR OF GENE SILENCING 3"/>
    <property type="match status" value="1"/>
</dbReference>
<evidence type="ECO:0000259" key="3">
    <source>
        <dbReference type="Pfam" id="PF03468"/>
    </source>
</evidence>
<feature type="region of interest" description="Disordered" evidence="2">
    <location>
        <begin position="118"/>
        <end position="159"/>
    </location>
</feature>
<gene>
    <name evidence="5" type="primary">LOC101501212</name>
</gene>
<dbReference type="AlphaFoldDB" id="A0A1S2XAE4"/>
<dbReference type="RefSeq" id="XP_073224374.1">
    <property type="nucleotide sequence ID" value="XM_073368273.1"/>
</dbReference>
<sequence length="587" mass="67209">MADYSVDQFPKLENVYRVSGSKFNQLSRNTKLNSEQTGESKVVISTPWCSNVWSQPNVLHKLTKGGNSGSEISPKIFAGSGNGTLNDRKLPPQSLISPTPEIGIHSSVGIDTTTLKDHQCKDEGIPKPNCENNEDEFFDSDDDVSLDDTDSDNGEKNHEGCKKSKWFRKFFDILNKLTVEEINSQSKMWHCPACHGGTRAIDWYRGLQPLLNHSKTIKVRRVRLHRVFAETLEEECSRRGAPLIKVGEAYDGLWEGLDKNVKDHEIVWPPMVIIMNTTYEQDENNKWTGMGSQELLGCFSDYAALKARHSYGPQGHRGMSVLIFDASAAGYLESVRLHMHFKEQGRDREAWNRCKNPFVPGGKRPLYGYLASREDLDVFNKHSGGKSKLKFEMRSYQEMVESRIKHINDDGQQLDIFKNMIAKEQLKSKVFADTLCKVSEKLRKTIEENHIVRERIKESHQQNEEMDAQEKFFLDQIQIIQQAIAAKEDEFQKLQQAKLEVIWANGDSSVKGDGNHIIENVSSFRKSQDKDVRQLEAERDNILKMHEDKQLALKKKQWQEQVELVKELEDELTQLMNKYALSQSQTG</sequence>
<dbReference type="RefSeq" id="XP_004486239.1">
    <property type="nucleotide sequence ID" value="XM_004486182.3"/>
</dbReference>
<dbReference type="InterPro" id="IPR044287">
    <property type="entry name" value="SGS3"/>
</dbReference>
<evidence type="ECO:0000256" key="1">
    <source>
        <dbReference type="SAM" id="Coils"/>
    </source>
</evidence>
<feature type="coiled-coil region" evidence="1">
    <location>
        <begin position="555"/>
        <end position="585"/>
    </location>
</feature>
<feature type="compositionally biased region" description="Acidic residues" evidence="2">
    <location>
        <begin position="132"/>
        <end position="152"/>
    </location>
</feature>
<reference evidence="5" key="2">
    <citation type="submission" date="2025-08" db="UniProtKB">
        <authorList>
            <consortium name="RefSeq"/>
        </authorList>
    </citation>
    <scope>IDENTIFICATION</scope>
    <source>
        <tissue evidence="5">Etiolated seedlings</tissue>
    </source>
</reference>
<dbReference type="STRING" id="3827.A0A1S2XAE4"/>
<dbReference type="Pfam" id="PF03468">
    <property type="entry name" value="XS"/>
    <property type="match status" value="1"/>
</dbReference>
<dbReference type="OrthoDB" id="1936239at2759"/>
<dbReference type="PANTHER" id="PTHR46602:SF6">
    <property type="entry name" value="XS DOMAIN-CONTAINING PROTEIN-RELATED"/>
    <property type="match status" value="1"/>
</dbReference>
<reference evidence="4" key="1">
    <citation type="journal article" date="2013" name="Nat. Biotechnol.">
        <title>Draft genome sequence of chickpea (Cicer arietinum) provides a resource for trait improvement.</title>
        <authorList>
            <person name="Varshney R.K."/>
            <person name="Song C."/>
            <person name="Saxena R.K."/>
            <person name="Azam S."/>
            <person name="Yu S."/>
            <person name="Sharpe A.G."/>
            <person name="Cannon S."/>
            <person name="Baek J."/>
            <person name="Rosen B.D."/>
            <person name="Tar'an B."/>
            <person name="Millan T."/>
            <person name="Zhang X."/>
            <person name="Ramsay L.D."/>
            <person name="Iwata A."/>
            <person name="Wang Y."/>
            <person name="Nelson W."/>
            <person name="Farmer A.D."/>
            <person name="Gaur P.M."/>
            <person name="Soderlund C."/>
            <person name="Penmetsa R.V."/>
            <person name="Xu C."/>
            <person name="Bharti A.K."/>
            <person name="He W."/>
            <person name="Winter P."/>
            <person name="Zhao S."/>
            <person name="Hane J.K."/>
            <person name="Carrasquilla-Garcia N."/>
            <person name="Condie J.A."/>
            <person name="Upadhyaya H.D."/>
            <person name="Luo M.C."/>
            <person name="Thudi M."/>
            <person name="Gowda C.L."/>
            <person name="Singh N.P."/>
            <person name="Lichtenzveig J."/>
            <person name="Gali K.K."/>
            <person name="Rubio J."/>
            <person name="Nadarajan N."/>
            <person name="Dolezel J."/>
            <person name="Bansal K.C."/>
            <person name="Xu X."/>
            <person name="Edwards D."/>
            <person name="Zhang G."/>
            <person name="Kahl G."/>
            <person name="Gil J."/>
            <person name="Singh K.B."/>
            <person name="Datta S.K."/>
            <person name="Jackson S.A."/>
            <person name="Wang J."/>
            <person name="Cook D.R."/>
        </authorList>
    </citation>
    <scope>NUCLEOTIDE SEQUENCE [LARGE SCALE GENOMIC DNA]</scope>
    <source>
        <strain evidence="4">cv. CDC Frontier</strain>
    </source>
</reference>
<dbReference type="GeneID" id="101501212"/>
<feature type="region of interest" description="Disordered" evidence="2">
    <location>
        <begin position="78"/>
        <end position="103"/>
    </location>
</feature>
<organism evidence="4 5">
    <name type="scientific">Cicer arietinum</name>
    <name type="common">Chickpea</name>
    <name type="synonym">Garbanzo</name>
    <dbReference type="NCBI Taxonomy" id="3827"/>
    <lineage>
        <taxon>Eukaryota</taxon>
        <taxon>Viridiplantae</taxon>
        <taxon>Streptophyta</taxon>
        <taxon>Embryophyta</taxon>
        <taxon>Tracheophyta</taxon>
        <taxon>Spermatophyta</taxon>
        <taxon>Magnoliopsida</taxon>
        <taxon>eudicotyledons</taxon>
        <taxon>Gunneridae</taxon>
        <taxon>Pentapetalae</taxon>
        <taxon>rosids</taxon>
        <taxon>fabids</taxon>
        <taxon>Fabales</taxon>
        <taxon>Fabaceae</taxon>
        <taxon>Papilionoideae</taxon>
        <taxon>50 kb inversion clade</taxon>
        <taxon>NPAAA clade</taxon>
        <taxon>Hologalegina</taxon>
        <taxon>IRL clade</taxon>
        <taxon>Cicereae</taxon>
        <taxon>Cicer</taxon>
    </lineage>
</organism>
<dbReference type="GO" id="GO:0031047">
    <property type="term" value="P:regulatory ncRNA-mediated gene silencing"/>
    <property type="evidence" value="ECO:0007669"/>
    <property type="project" value="InterPro"/>
</dbReference>
<dbReference type="Gene3D" id="3.30.70.2890">
    <property type="entry name" value="XS domain"/>
    <property type="match status" value="1"/>
</dbReference>
<keyword evidence="4" id="KW-1185">Reference proteome</keyword>
<accession>A0A1S2XAE4</accession>
<dbReference type="InterPro" id="IPR005380">
    <property type="entry name" value="XS_domain"/>
</dbReference>
<evidence type="ECO:0000313" key="5">
    <source>
        <dbReference type="RefSeq" id="XP_004486239.1"/>
    </source>
</evidence>
<dbReference type="eggNOG" id="ENOG502SMKM">
    <property type="taxonomic scope" value="Eukaryota"/>
</dbReference>
<proteinExistence type="predicted"/>